<dbReference type="PANTHER" id="PTHR23206:SF8">
    <property type="entry name" value="ANKYRIN REPEAT AND KH DOMAIN-CONTAINING 1"/>
    <property type="match status" value="1"/>
</dbReference>
<dbReference type="InterPro" id="IPR036770">
    <property type="entry name" value="Ankyrin_rpt-contain_sf"/>
</dbReference>
<feature type="domain" description="Nephrocystin 3-like N-terminal" evidence="5">
    <location>
        <begin position="353"/>
        <end position="531"/>
    </location>
</feature>
<proteinExistence type="predicted"/>
<dbReference type="PROSITE" id="PS50088">
    <property type="entry name" value="ANK_REPEAT"/>
    <property type="match status" value="8"/>
</dbReference>
<keyword evidence="2 3" id="KW-0040">ANK repeat</keyword>
<reference evidence="6 7" key="1">
    <citation type="journal article" date="2014" name="Proc. Natl. Acad. Sci. U.S.A.">
        <title>Trajectory and genomic determinants of fungal-pathogen speciation and host adaptation.</title>
        <authorList>
            <person name="Hu X."/>
            <person name="Xiao G."/>
            <person name="Zheng P."/>
            <person name="Shang Y."/>
            <person name="Su Y."/>
            <person name="Zhang X."/>
            <person name="Liu X."/>
            <person name="Zhan S."/>
            <person name="St Leger R.J."/>
            <person name="Wang C."/>
        </authorList>
    </citation>
    <scope>NUCLEOTIDE SEQUENCE [LARGE SCALE GENOMIC DNA]</scope>
    <source>
        <strain evidence="6 7">ARSEF 977</strain>
    </source>
</reference>
<feature type="repeat" description="ANK" evidence="3">
    <location>
        <begin position="898"/>
        <end position="930"/>
    </location>
</feature>
<accession>A0A0B4GKR7</accession>
<dbReference type="Proteomes" id="UP000031192">
    <property type="component" value="Unassembled WGS sequence"/>
</dbReference>
<feature type="domain" description="Nucleoside phosphorylase" evidence="4">
    <location>
        <begin position="16"/>
        <end position="296"/>
    </location>
</feature>
<dbReference type="InterPro" id="IPR002110">
    <property type="entry name" value="Ankyrin_rpt"/>
</dbReference>
<comment type="caution">
    <text evidence="6">The sequence shown here is derived from an EMBL/GenBank/DDBJ whole genome shotgun (WGS) entry which is preliminary data.</text>
</comment>
<dbReference type="Pfam" id="PF12796">
    <property type="entry name" value="Ank_2"/>
    <property type="match status" value="3"/>
</dbReference>
<dbReference type="OrthoDB" id="194358at2759"/>
<feature type="repeat" description="ANK" evidence="3">
    <location>
        <begin position="1146"/>
        <end position="1178"/>
    </location>
</feature>
<gene>
    <name evidence="6" type="ORF">MGU_05354</name>
</gene>
<dbReference type="PANTHER" id="PTHR23206">
    <property type="entry name" value="MASK PROTEIN"/>
    <property type="match status" value="1"/>
</dbReference>
<sequence length="1311" mass="146880">MAQADSSTLSRDDYTIGWVCALPLELAASMIMLDQVHNLPPTLYGDTNSYALGSICHHNVVMACLPISQVGTNNAAIVATNMKRSFPSIRMCLVVGIGGGVPSKADVRLGDVVVGIRIMQYDKVKTKAAGEERTEVHRIIPGALGTLLSNFAAQDDYTPLNSRFSSILQEKLANENHRKFRPPNLEDRLFQADYEHINSEASCDRCDSSRLMIRGQRKTNTVVHYGGIASGNKVMKYGRKRDEIAEDLDVICFEMEAAGVMDVIDCLVIRGICDYSDSHKSKEWQNHAAVAAAAYAKGFLGMIPMTEFQSTATNLSRSPQHIPRERQKAILASLRFNSMSFRKHTIKKNHDKTGQWLWNHPSFQEWLDPALLSRHPGFIWIRGKPGAGKSTLMKFAWLQTQMEYQQACRDRKMIVASFFFNARGETLEKSASGMYRSLLVQLLEHFHDLQRVLDSRDLEELLNQDSYPLVVLKDLLRDVVSELGNRAFFGFIDALDECHELQLMDMVRYFEELAEHAVQKSIPLRICFSSRNYPYINIRRGVELRLEYQSGHAQDIANYVQSELQIENSALREQLVSQILKKSAGVFLWVVLVVDILNKEERDGRPTFTNRLSELPSGLSDLFESIIKRDNDNVDDLQLSLVWILLAQRPLELEEFYHACWHFKDQMLAKQYTKDRGEKYVLSSTKGLAQVAQSTPPIVQFIHESVRDYLLKDDGLRKLWPNLPFNWKDMGHEQLKQYCCIYIQHAINSAYINSPDVENDDISERLPLLHYVTQNVLHHAENAADSIWQGVFLEEFPTAQWASLENKYQKYNVRRLTLKADLLYILAERGFPNLIRTRLQNHPNILIRGERHKYPLFAALANGNKDAVAALFNLPSTIYDGEDITAGLNYIKDMGDYVTRTPLSWAAQEGRVGLVKLLLLAQADVNERDKAGRTPLLRAQSKRHWPVVLILIKAGADVNEKSYMYNNGDRATRVTPLMYASAENDEIFARLLIQNGAKVDTICYKLGRAVLVETALTIASRRGHEAMARFLIENGALDGDWDMDINALAPAAENGHIDVVTLLTENGIHPYMKHSGGRARVKALHYGHVAIARLLISGGADVEFRTHCFDKPADCTPLVVACKNGPESLVRLLLSKGARIDHPDPNFKSPLISAVLNGQEAIAKLLIRRGAGVNKLARHNSTPLIAASEAGHEAMVKLLIDNGADVNKAAWWKTPLMAACEAGHEAMVKLLVDNGADVNKVAHDKTPLIAACEAGHEAIVKLLVDNGADANQVYKSHLVFSSTTTPLDAASMEGHEPVVQLLLEHGAQTKE</sequence>
<dbReference type="Pfam" id="PF24883">
    <property type="entry name" value="NPHP3_N"/>
    <property type="match status" value="1"/>
</dbReference>
<name>A0A0B4GKR7_METGA</name>
<feature type="repeat" description="ANK" evidence="3">
    <location>
        <begin position="1282"/>
        <end position="1311"/>
    </location>
</feature>
<dbReference type="SUPFAM" id="SSF52540">
    <property type="entry name" value="P-loop containing nucleoside triphosphate hydrolases"/>
    <property type="match status" value="1"/>
</dbReference>
<dbReference type="Gene3D" id="3.40.50.1580">
    <property type="entry name" value="Nucleoside phosphorylase domain"/>
    <property type="match status" value="1"/>
</dbReference>
<feature type="repeat" description="ANK" evidence="3">
    <location>
        <begin position="931"/>
        <end position="963"/>
    </location>
</feature>
<dbReference type="EMBL" id="AZNH01000015">
    <property type="protein sequence ID" value="KID87705.1"/>
    <property type="molecule type" value="Genomic_DNA"/>
</dbReference>
<dbReference type="InterPro" id="IPR051631">
    <property type="entry name" value="Ankyrin-KH/SAM_domain"/>
</dbReference>
<dbReference type="Pfam" id="PF01048">
    <property type="entry name" value="PNP_UDP_1"/>
    <property type="match status" value="1"/>
</dbReference>
<feature type="repeat" description="ANK" evidence="3">
    <location>
        <begin position="1113"/>
        <end position="1145"/>
    </location>
</feature>
<evidence type="ECO:0000313" key="6">
    <source>
        <dbReference type="EMBL" id="KID87705.1"/>
    </source>
</evidence>
<dbReference type="SUPFAM" id="SSF53167">
    <property type="entry name" value="Purine and uridine phosphorylases"/>
    <property type="match status" value="1"/>
</dbReference>
<feature type="repeat" description="ANK" evidence="3">
    <location>
        <begin position="1243"/>
        <end position="1275"/>
    </location>
</feature>
<dbReference type="SUPFAM" id="SSF48403">
    <property type="entry name" value="Ankyrin repeat"/>
    <property type="match status" value="2"/>
</dbReference>
<dbReference type="Gene3D" id="1.25.40.20">
    <property type="entry name" value="Ankyrin repeat-containing domain"/>
    <property type="match status" value="4"/>
</dbReference>
<dbReference type="PROSITE" id="PS50297">
    <property type="entry name" value="ANK_REP_REGION"/>
    <property type="match status" value="8"/>
</dbReference>
<feature type="repeat" description="ANK" evidence="3">
    <location>
        <begin position="1179"/>
        <end position="1207"/>
    </location>
</feature>
<dbReference type="InterPro" id="IPR000845">
    <property type="entry name" value="Nucleoside_phosphorylase_d"/>
</dbReference>
<protein>
    <submittedName>
        <fullName evidence="6">Pfs, NACHT and Ankyrin domain protein</fullName>
    </submittedName>
</protein>
<evidence type="ECO:0000259" key="5">
    <source>
        <dbReference type="Pfam" id="PF24883"/>
    </source>
</evidence>
<dbReference type="Pfam" id="PF00023">
    <property type="entry name" value="Ank"/>
    <property type="match status" value="1"/>
</dbReference>
<dbReference type="Gene3D" id="3.40.50.300">
    <property type="entry name" value="P-loop containing nucleotide triphosphate hydrolases"/>
    <property type="match status" value="1"/>
</dbReference>
<dbReference type="HOGENOM" id="CLU_000288_34_2_1"/>
<keyword evidence="7" id="KW-1185">Reference proteome</keyword>
<keyword evidence="1" id="KW-0677">Repeat</keyword>
<dbReference type="InterPro" id="IPR056884">
    <property type="entry name" value="NPHP3-like_N"/>
</dbReference>
<dbReference type="InterPro" id="IPR035994">
    <property type="entry name" value="Nucleoside_phosphorylase_sf"/>
</dbReference>
<organism evidence="6 7">
    <name type="scientific">Metarhizium guizhouense (strain ARSEF 977)</name>
    <dbReference type="NCBI Taxonomy" id="1276136"/>
    <lineage>
        <taxon>Eukaryota</taxon>
        <taxon>Fungi</taxon>
        <taxon>Dikarya</taxon>
        <taxon>Ascomycota</taxon>
        <taxon>Pezizomycotina</taxon>
        <taxon>Sordariomycetes</taxon>
        <taxon>Hypocreomycetidae</taxon>
        <taxon>Hypocreales</taxon>
        <taxon>Clavicipitaceae</taxon>
        <taxon>Metarhizium</taxon>
    </lineage>
</organism>
<dbReference type="GO" id="GO:0005737">
    <property type="term" value="C:cytoplasm"/>
    <property type="evidence" value="ECO:0007669"/>
    <property type="project" value="TreeGrafter"/>
</dbReference>
<feature type="repeat" description="ANK" evidence="3">
    <location>
        <begin position="1211"/>
        <end position="1243"/>
    </location>
</feature>
<evidence type="ECO:0000259" key="4">
    <source>
        <dbReference type="Pfam" id="PF01048"/>
    </source>
</evidence>
<evidence type="ECO:0000256" key="3">
    <source>
        <dbReference type="PROSITE-ProRule" id="PRU00023"/>
    </source>
</evidence>
<dbReference type="SMART" id="SM00248">
    <property type="entry name" value="ANK"/>
    <property type="match status" value="14"/>
</dbReference>
<dbReference type="GO" id="GO:0009116">
    <property type="term" value="P:nucleoside metabolic process"/>
    <property type="evidence" value="ECO:0007669"/>
    <property type="project" value="InterPro"/>
</dbReference>
<dbReference type="InterPro" id="IPR027417">
    <property type="entry name" value="P-loop_NTPase"/>
</dbReference>
<evidence type="ECO:0000313" key="7">
    <source>
        <dbReference type="Proteomes" id="UP000031192"/>
    </source>
</evidence>
<evidence type="ECO:0000256" key="2">
    <source>
        <dbReference type="ARBA" id="ARBA00023043"/>
    </source>
</evidence>
<dbReference type="GO" id="GO:0003824">
    <property type="term" value="F:catalytic activity"/>
    <property type="evidence" value="ECO:0007669"/>
    <property type="project" value="InterPro"/>
</dbReference>
<evidence type="ECO:0000256" key="1">
    <source>
        <dbReference type="ARBA" id="ARBA00022737"/>
    </source>
</evidence>